<dbReference type="InterPro" id="IPR005303">
    <property type="entry name" value="MOCOS_middle"/>
</dbReference>
<name>A0A1V6PWB6_9EURO</name>
<accession>A0A1V6PWB6</accession>
<protein>
    <recommendedName>
        <fullName evidence="4">Molybdenum cofactor sulfurase</fullName>
        <shortName evidence="4">MCS</shortName>
        <shortName evidence="4">MOS</shortName>
        <shortName evidence="4">MoCo sulfurase</shortName>
        <ecNumber evidence="4">2.8.1.9</ecNumber>
    </recommendedName>
    <alternativeName>
        <fullName evidence="4">Molybdenum cofactor sulfurtransferase</fullName>
    </alternativeName>
</protein>
<comment type="catalytic activity">
    <reaction evidence="4">
        <text>Mo-molybdopterin + L-cysteine + AH2 = thio-Mo-molybdopterin + L-alanine + A + H2O</text>
        <dbReference type="Rhea" id="RHEA:42636"/>
        <dbReference type="ChEBI" id="CHEBI:13193"/>
        <dbReference type="ChEBI" id="CHEBI:15377"/>
        <dbReference type="ChEBI" id="CHEBI:17499"/>
        <dbReference type="ChEBI" id="CHEBI:35235"/>
        <dbReference type="ChEBI" id="CHEBI:57972"/>
        <dbReference type="ChEBI" id="CHEBI:71302"/>
        <dbReference type="ChEBI" id="CHEBI:82685"/>
        <dbReference type="EC" id="2.8.1.9"/>
    </reaction>
</comment>
<keyword evidence="7" id="KW-1185">Reference proteome</keyword>
<dbReference type="STRING" id="416450.A0A1V6PWB6"/>
<dbReference type="AlphaFoldDB" id="A0A1V6PWB6"/>
<comment type="similarity">
    <text evidence="4">Belongs to the class-V pyridoxal-phosphate-dependent aminotransferase family. MOCOS subfamily.</text>
</comment>
<dbReference type="Pfam" id="PF00266">
    <property type="entry name" value="Aminotran_5"/>
    <property type="match status" value="1"/>
</dbReference>
<sequence length="839" mass="92906">MAESDTERLVSPEYSQGYSADVDTIREQEYSLLNETTYLDHAGTTPYAKSMIEAFSRDLSSNLFGNPHSMSISSQISTQRTDDIRLRVLRFFNADPDEFDLVFVANATAGIKLVADSLRDSDHRGFWYGYHIDAHTSLVGVRELAEMGYQCFQSDDEMETGISELAARQSKAPRLIAYPAQSNMNGRRLPIRWCEQIRSAANESGGNIFTLLDAASLVSTAQLHLGPASSAPDFTALSFYKIFGFPDLGALIVRKSAARAFERRRYFGGGTVDMVLATGAQWHAKKETSIHERLEDGTLPFHSIIALDAAMDTHTRLYGSMSNVSAHTRFLAKQAYDRLSLLTHFNDTPVCQLYQGSSTFGSADTQGPIIAFNLRNSRGDFVPKTEVEKLATVQNLQLRSGSVCNPGGTASSLGWTGPELRRHYSTGLRCGDSHDVIGGRPTGILRVSLGAMSNMKDVNYLINFVEEFYVEKIPPIVALDPPMGEIEFVAPHFYVESLSVFPIKSCGAFKIPEGKRWDVKREGLAWDREWCLVHQGTGAALNQKRYPRMCLIRPSIDIDKGVLRITCGAIAASDQVSLEISLGWEDTSVISTSFCASSNKKSAKVCGDTVSLHAYTSPVVSAFFSDFLGVPCTLARFPSQTGNRYSRPTRTPSTWKSRFRKLIMPGSFPLDLPPPPREQGLTSITLSNESPILIISRSSVNRLNETIKANTKHGGSKTVAADVFRGNIVVAERLAQRGDIEQPYAEDRWSSLRIGPSQLRFDALDACQRCQMVCIDQFTGVRRDEPFSTLSKIRNFDGKVSFGRYSTLSPEEGEGFDSETPDRRTIMVGDVVMPLYQEY</sequence>
<evidence type="ECO:0000256" key="2">
    <source>
        <dbReference type="ARBA" id="ARBA00022898"/>
    </source>
</evidence>
<dbReference type="GO" id="GO:0006777">
    <property type="term" value="P:Mo-molybdopterin cofactor biosynthetic process"/>
    <property type="evidence" value="ECO:0007669"/>
    <property type="project" value="UniProtKB-UniRule"/>
</dbReference>
<dbReference type="InterPro" id="IPR015421">
    <property type="entry name" value="PyrdxlP-dep_Trfase_major"/>
</dbReference>
<keyword evidence="3 4" id="KW-0501">Molybdenum cofactor biosynthesis</keyword>
<dbReference type="GO" id="GO:0030170">
    <property type="term" value="F:pyridoxal phosphate binding"/>
    <property type="evidence" value="ECO:0007669"/>
    <property type="project" value="UniProtKB-UniRule"/>
</dbReference>
<reference evidence="7" key="1">
    <citation type="journal article" date="2017" name="Nat. Microbiol.">
        <title>Global analysis of biosynthetic gene clusters reveals vast potential of secondary metabolite production in Penicillium species.</title>
        <authorList>
            <person name="Nielsen J.C."/>
            <person name="Grijseels S."/>
            <person name="Prigent S."/>
            <person name="Ji B."/>
            <person name="Dainat J."/>
            <person name="Nielsen K.F."/>
            <person name="Frisvad J.C."/>
            <person name="Workman M."/>
            <person name="Nielsen J."/>
        </authorList>
    </citation>
    <scope>NUCLEOTIDE SEQUENCE [LARGE SCALE GENOMIC DNA]</scope>
    <source>
        <strain evidence="7">IBT 31811</strain>
    </source>
</reference>
<proteinExistence type="inferred from homology"/>
<dbReference type="Pfam" id="PF03476">
    <property type="entry name" value="MOSC_N"/>
    <property type="match status" value="1"/>
</dbReference>
<feature type="modified residue" description="N6-(pyridoxal phosphate)lysine" evidence="4">
    <location>
        <position position="241"/>
    </location>
</feature>
<dbReference type="Proteomes" id="UP000191672">
    <property type="component" value="Unassembled WGS sequence"/>
</dbReference>
<evidence type="ECO:0000313" key="6">
    <source>
        <dbReference type="EMBL" id="OQD81253.1"/>
    </source>
</evidence>
<evidence type="ECO:0000256" key="1">
    <source>
        <dbReference type="ARBA" id="ARBA00022679"/>
    </source>
</evidence>
<comment type="cofactor">
    <cofactor evidence="4">
        <name>pyridoxal 5'-phosphate</name>
        <dbReference type="ChEBI" id="CHEBI:597326"/>
    </cofactor>
</comment>
<evidence type="ECO:0000259" key="5">
    <source>
        <dbReference type="PROSITE" id="PS51340"/>
    </source>
</evidence>
<dbReference type="InterPro" id="IPR005302">
    <property type="entry name" value="MoCF_Sase_C"/>
</dbReference>
<evidence type="ECO:0000256" key="4">
    <source>
        <dbReference type="HAMAP-Rule" id="MF_03050"/>
    </source>
</evidence>
<dbReference type="Pfam" id="PF03473">
    <property type="entry name" value="MOSC"/>
    <property type="match status" value="1"/>
</dbReference>
<dbReference type="OrthoDB" id="10264306at2759"/>
<dbReference type="Gene3D" id="3.40.640.10">
    <property type="entry name" value="Type I PLP-dependent aspartate aminotransferase-like (Major domain)"/>
    <property type="match status" value="1"/>
</dbReference>
<keyword evidence="2 4" id="KW-0663">Pyridoxal phosphate</keyword>
<dbReference type="SUPFAM" id="SSF53383">
    <property type="entry name" value="PLP-dependent transferases"/>
    <property type="match status" value="1"/>
</dbReference>
<dbReference type="EC" id="2.8.1.9" evidence="4"/>
<dbReference type="GO" id="GO:0016829">
    <property type="term" value="F:lyase activity"/>
    <property type="evidence" value="ECO:0007669"/>
    <property type="project" value="UniProtKB-UniRule"/>
</dbReference>
<comment type="caution">
    <text evidence="6">The sequence shown here is derived from an EMBL/GenBank/DDBJ whole genome shotgun (WGS) entry which is preliminary data.</text>
</comment>
<dbReference type="PANTHER" id="PTHR14237:SF80">
    <property type="entry name" value="MOLYBDENUM COFACTOR SULFURASE"/>
    <property type="match status" value="1"/>
</dbReference>
<dbReference type="PROSITE" id="PS51340">
    <property type="entry name" value="MOSC"/>
    <property type="match status" value="1"/>
</dbReference>
<dbReference type="InterPro" id="IPR000192">
    <property type="entry name" value="Aminotrans_V_dom"/>
</dbReference>
<evidence type="ECO:0000313" key="7">
    <source>
        <dbReference type="Proteomes" id="UP000191672"/>
    </source>
</evidence>
<feature type="active site" evidence="4">
    <location>
        <position position="404"/>
    </location>
</feature>
<dbReference type="InterPro" id="IPR015424">
    <property type="entry name" value="PyrdxlP-dep_Trfase"/>
</dbReference>
<keyword evidence="1 4" id="KW-0808">Transferase</keyword>
<dbReference type="PANTHER" id="PTHR14237">
    <property type="entry name" value="MOLYBDOPTERIN COFACTOR SULFURASE MOSC"/>
    <property type="match status" value="1"/>
</dbReference>
<organism evidence="6 7">
    <name type="scientific">Penicillium antarcticum</name>
    <dbReference type="NCBI Taxonomy" id="416450"/>
    <lineage>
        <taxon>Eukaryota</taxon>
        <taxon>Fungi</taxon>
        <taxon>Dikarya</taxon>
        <taxon>Ascomycota</taxon>
        <taxon>Pezizomycotina</taxon>
        <taxon>Eurotiomycetes</taxon>
        <taxon>Eurotiomycetidae</taxon>
        <taxon>Eurotiales</taxon>
        <taxon>Aspergillaceae</taxon>
        <taxon>Penicillium</taxon>
    </lineage>
</organism>
<dbReference type="InterPro" id="IPR028886">
    <property type="entry name" value="MoCo_sulfurase"/>
</dbReference>
<dbReference type="SUPFAM" id="SSF141673">
    <property type="entry name" value="MOSC N-terminal domain-like"/>
    <property type="match status" value="1"/>
</dbReference>
<gene>
    <name evidence="4" type="primary">hxB</name>
    <name evidence="6" type="ORF">PENANT_c028G00875</name>
</gene>
<dbReference type="GO" id="GO:0030151">
    <property type="term" value="F:molybdenum ion binding"/>
    <property type="evidence" value="ECO:0007669"/>
    <property type="project" value="UniProtKB-UniRule"/>
</dbReference>
<evidence type="ECO:0000256" key="3">
    <source>
        <dbReference type="ARBA" id="ARBA00023150"/>
    </source>
</evidence>
<dbReference type="EMBL" id="MDYN01000028">
    <property type="protein sequence ID" value="OQD81253.1"/>
    <property type="molecule type" value="Genomic_DNA"/>
</dbReference>
<feature type="domain" description="MOSC" evidence="5">
    <location>
        <begin position="667"/>
        <end position="835"/>
    </location>
</feature>
<comment type="function">
    <text evidence="4">Sulfurates the molybdenum cofactor. Sulfation of molybdenum is essential for xanthine dehydrogenase (XDH) and aldehyde oxidase (ADO) enzymes in which molybdenum cofactor is liganded by 1 oxygen and 1 sulfur atom in active form.</text>
</comment>
<dbReference type="GO" id="GO:0008265">
    <property type="term" value="F:molybdenum cofactor sulfurtransferase activity"/>
    <property type="evidence" value="ECO:0007669"/>
    <property type="project" value="UniProtKB-UniRule"/>
</dbReference>
<dbReference type="HAMAP" id="MF_03050">
    <property type="entry name" value="MOCOS"/>
    <property type="match status" value="1"/>
</dbReference>